<dbReference type="Proteomes" id="UP000324800">
    <property type="component" value="Unassembled WGS sequence"/>
</dbReference>
<dbReference type="OrthoDB" id="283575at2759"/>
<reference evidence="1 2" key="1">
    <citation type="submission" date="2019-03" db="EMBL/GenBank/DDBJ databases">
        <title>Single cell metagenomics reveals metabolic interactions within the superorganism composed of flagellate Streblomastix strix and complex community of Bacteroidetes bacteria on its surface.</title>
        <authorList>
            <person name="Treitli S.C."/>
            <person name="Kolisko M."/>
            <person name="Husnik F."/>
            <person name="Keeling P."/>
            <person name="Hampl V."/>
        </authorList>
    </citation>
    <scope>NUCLEOTIDE SEQUENCE [LARGE SCALE GENOMIC DNA]</scope>
    <source>
        <strain evidence="1">ST1C</strain>
    </source>
</reference>
<dbReference type="AlphaFoldDB" id="A0A5J4UKL2"/>
<organism evidence="1 2">
    <name type="scientific">Streblomastix strix</name>
    <dbReference type="NCBI Taxonomy" id="222440"/>
    <lineage>
        <taxon>Eukaryota</taxon>
        <taxon>Metamonada</taxon>
        <taxon>Preaxostyla</taxon>
        <taxon>Oxymonadida</taxon>
        <taxon>Streblomastigidae</taxon>
        <taxon>Streblomastix</taxon>
    </lineage>
</organism>
<protein>
    <submittedName>
        <fullName evidence="1">Uncharacterized protein</fullName>
    </submittedName>
</protein>
<comment type="caution">
    <text evidence="1">The sequence shown here is derived from an EMBL/GenBank/DDBJ whole genome shotgun (WGS) entry which is preliminary data.</text>
</comment>
<sequence>MYAAHRQEGEGMTIKFLYVLAVLALLNHGRIIPKMKNGGPVTNKCVADVYDPPCLCDGDYVGAGCVCTQALHPQGCVCDVDGDWPFTIDECGLIKDYEGLSDCTVLDTSEKQNDCKCTAQFRPIGCSYDPTIERAECTSGTIALPLPLNCFPGLCSTNLETWPCLCNTGHNASTCIPPPCKTTSDAFKCTCTGETEIDRADCICNYYNHPQGCICPNPGEAPFTQAKCLTTKTCSGFEGDDESITPGECTCGEGHHPTGCNCKDRDDTACICSIDGAKDGCTYLVCAGGSSANVPCKCNGEDNHPDGCTCKDGSDKNCYCGGDSDPKDCLCTERAEVGGGTCMCVIGGNHPAGCSCASDEDWSCYCTLTAYPDDCEYLTCKDTSESLPCGCVAGYHPVGCHLNPCRGYYNEYEKCLCQAGDAKVHPEGCTCTGASHPEGCTCSAEYYEADCTCPTDLDLLAVVPVSKCICKVQDDPRRGITCAVETDCLTGDRDPKCKCTSSQNTGACICQAGEGLHPQSCICDETPGLAWPLADCQATKICTGYNQPSENCKCADAASSASNENTYSHEQCLFDRVPNCGSDSDVVPGACKCIIGGNHPKGCLC</sequence>
<feature type="non-terminal residue" evidence="1">
    <location>
        <position position="605"/>
    </location>
</feature>
<gene>
    <name evidence="1" type="ORF">EZS28_034188</name>
</gene>
<dbReference type="EMBL" id="SNRW01015541">
    <property type="protein sequence ID" value="KAA6370285.1"/>
    <property type="molecule type" value="Genomic_DNA"/>
</dbReference>
<name>A0A5J4UKL2_9EUKA</name>
<evidence type="ECO:0000313" key="2">
    <source>
        <dbReference type="Proteomes" id="UP000324800"/>
    </source>
</evidence>
<evidence type="ECO:0000313" key="1">
    <source>
        <dbReference type="EMBL" id="KAA6370285.1"/>
    </source>
</evidence>
<proteinExistence type="predicted"/>
<accession>A0A5J4UKL2</accession>